<dbReference type="CDD" id="cd16377">
    <property type="entry name" value="23S_rRNA_IVP_like"/>
    <property type="match status" value="1"/>
</dbReference>
<dbReference type="PANTHER" id="PTHR38471:SF2">
    <property type="entry name" value="FOUR HELIX BUNDLE PROTEIN"/>
    <property type="match status" value="1"/>
</dbReference>
<dbReference type="KEGG" id="fku:FGKAn22_20230"/>
<dbReference type="PANTHER" id="PTHR38471">
    <property type="entry name" value="FOUR HELIX BUNDLE PROTEIN"/>
    <property type="match status" value="1"/>
</dbReference>
<dbReference type="NCBIfam" id="TIGR02436">
    <property type="entry name" value="four helix bundle protein"/>
    <property type="match status" value="1"/>
</dbReference>
<proteinExistence type="predicted"/>
<dbReference type="SUPFAM" id="SSF158446">
    <property type="entry name" value="IVS-encoded protein-like"/>
    <property type="match status" value="1"/>
</dbReference>
<dbReference type="InterPro" id="IPR036583">
    <property type="entry name" value="23S_rRNA_IVS_sf"/>
</dbReference>
<dbReference type="InterPro" id="IPR012657">
    <property type="entry name" value="23S_rRNA-intervening_sequence"/>
</dbReference>
<reference evidence="1 2" key="1">
    <citation type="submission" date="2019-03" db="EMBL/GenBank/DDBJ databases">
        <title>Complete genome sequence of Ferrigenium kumadai strain An22, a microaerophilic iron-oxidizing bacterium isolated from a paddy field soil.</title>
        <authorList>
            <person name="Watanabe T."/>
            <person name="Asakawa S."/>
        </authorList>
    </citation>
    <scope>NUCLEOTIDE SEQUENCE [LARGE SCALE GENOMIC DNA]</scope>
    <source>
        <strain evidence="1 2">An22</strain>
    </source>
</reference>
<dbReference type="Pfam" id="PF05635">
    <property type="entry name" value="23S_rRNA_IVP"/>
    <property type="match status" value="1"/>
</dbReference>
<evidence type="ECO:0000313" key="1">
    <source>
        <dbReference type="EMBL" id="BBJ00331.1"/>
    </source>
</evidence>
<gene>
    <name evidence="1" type="ORF">FGKAn22_20230</name>
</gene>
<evidence type="ECO:0000313" key="2">
    <source>
        <dbReference type="Proteomes" id="UP001319121"/>
    </source>
</evidence>
<dbReference type="AlphaFoldDB" id="A0AAN1T085"/>
<name>A0AAN1T085_9PROT</name>
<dbReference type="EMBL" id="AP019536">
    <property type="protein sequence ID" value="BBJ00331.1"/>
    <property type="molecule type" value="Genomic_DNA"/>
</dbReference>
<protein>
    <submittedName>
        <fullName evidence="1">Four helix bundle protein</fullName>
    </submittedName>
</protein>
<organism evidence="1 2">
    <name type="scientific">Ferrigenium kumadai</name>
    <dbReference type="NCBI Taxonomy" id="1682490"/>
    <lineage>
        <taxon>Bacteria</taxon>
        <taxon>Pseudomonadati</taxon>
        <taxon>Pseudomonadota</taxon>
        <taxon>Betaproteobacteria</taxon>
        <taxon>Nitrosomonadales</taxon>
        <taxon>Gallionellaceae</taxon>
        <taxon>Ferrigenium</taxon>
    </lineage>
</organism>
<accession>A0AAN1T085</accession>
<dbReference type="NCBIfam" id="NF008911">
    <property type="entry name" value="PRK12275.1-2"/>
    <property type="match status" value="1"/>
</dbReference>
<dbReference type="Proteomes" id="UP001319121">
    <property type="component" value="Chromosome"/>
</dbReference>
<keyword evidence="2" id="KW-1185">Reference proteome</keyword>
<sequence>MDYRELVVWQKAMDLVTEVYKVTAVFPNEERFGLSSQARRAAVSIPSNIAEGHGRKATGAYLNHISIAYGSLMELETQMQIAERLNFLPAEEVSAILEKISEIARMLNGLKKSLSAKEA</sequence>
<dbReference type="RefSeq" id="WP_212785575.1">
    <property type="nucleotide sequence ID" value="NZ_AP019536.1"/>
</dbReference>
<dbReference type="Gene3D" id="1.20.1440.60">
    <property type="entry name" value="23S rRNA-intervening sequence"/>
    <property type="match status" value="1"/>
</dbReference>